<accession>A0ABU7EQK5</accession>
<keyword evidence="2" id="KW-1185">Reference proteome</keyword>
<proteinExistence type="predicted"/>
<organism evidence="1 2">
    <name type="scientific">Characodon lateralis</name>
    <dbReference type="NCBI Taxonomy" id="208331"/>
    <lineage>
        <taxon>Eukaryota</taxon>
        <taxon>Metazoa</taxon>
        <taxon>Chordata</taxon>
        <taxon>Craniata</taxon>
        <taxon>Vertebrata</taxon>
        <taxon>Euteleostomi</taxon>
        <taxon>Actinopterygii</taxon>
        <taxon>Neopterygii</taxon>
        <taxon>Teleostei</taxon>
        <taxon>Neoteleostei</taxon>
        <taxon>Acanthomorphata</taxon>
        <taxon>Ovalentaria</taxon>
        <taxon>Atherinomorphae</taxon>
        <taxon>Cyprinodontiformes</taxon>
        <taxon>Goodeidae</taxon>
        <taxon>Characodon</taxon>
    </lineage>
</organism>
<dbReference type="Proteomes" id="UP001352852">
    <property type="component" value="Unassembled WGS sequence"/>
</dbReference>
<evidence type="ECO:0000313" key="1">
    <source>
        <dbReference type="EMBL" id="MED6289488.1"/>
    </source>
</evidence>
<dbReference type="EMBL" id="JAHUTJ010065722">
    <property type="protein sequence ID" value="MED6289488.1"/>
    <property type="molecule type" value="Genomic_DNA"/>
</dbReference>
<evidence type="ECO:0000313" key="2">
    <source>
        <dbReference type="Proteomes" id="UP001352852"/>
    </source>
</evidence>
<sequence length="84" mass="9151">MKISATAKHLGGGSVMMWGSIIGGNAARYQDDNLQIVVGDHTLSSKMSMLTSTEHGLTSEVFTFFWEGGQTAKTRPCLQERSEE</sequence>
<gene>
    <name evidence="1" type="ORF">CHARACLAT_003342</name>
</gene>
<reference evidence="1 2" key="1">
    <citation type="submission" date="2021-06" db="EMBL/GenBank/DDBJ databases">
        <authorList>
            <person name="Palmer J.M."/>
        </authorList>
    </citation>
    <scope>NUCLEOTIDE SEQUENCE [LARGE SCALE GENOMIC DNA]</scope>
    <source>
        <strain evidence="1 2">CL_MEX2019</strain>
        <tissue evidence="1">Muscle</tissue>
    </source>
</reference>
<comment type="caution">
    <text evidence="1">The sequence shown here is derived from an EMBL/GenBank/DDBJ whole genome shotgun (WGS) entry which is preliminary data.</text>
</comment>
<name>A0ABU7EQK5_9TELE</name>
<protein>
    <submittedName>
        <fullName evidence="1">Uncharacterized protein</fullName>
    </submittedName>
</protein>